<evidence type="ECO:0000259" key="11">
    <source>
        <dbReference type="SMART" id="SM00563"/>
    </source>
</evidence>
<gene>
    <name evidence="12" type="ORF">NCTC9419_02884</name>
</gene>
<dbReference type="PANTHER" id="PTHR37323">
    <property type="entry name" value="GCN5-RELATED N-ACETYLTRANSFERASE"/>
    <property type="match status" value="1"/>
</dbReference>
<evidence type="ECO:0000256" key="1">
    <source>
        <dbReference type="ARBA" id="ARBA00005189"/>
    </source>
</evidence>
<dbReference type="SUPFAM" id="SSF55729">
    <property type="entry name" value="Acyl-CoA N-acyltransferases (Nat)"/>
    <property type="match status" value="1"/>
</dbReference>
<evidence type="ECO:0000313" key="12">
    <source>
        <dbReference type="EMBL" id="VEA71333.1"/>
    </source>
</evidence>
<comment type="catalytic activity">
    <reaction evidence="10">
        <text>a (3R)-hydroxyacyl-[ACP] + L-ornithine = a lyso-ornithine lipid + holo-[ACP] + H(+)</text>
        <dbReference type="Rhea" id="RHEA:20633"/>
        <dbReference type="Rhea" id="RHEA-COMP:9685"/>
        <dbReference type="Rhea" id="RHEA-COMP:9945"/>
        <dbReference type="ChEBI" id="CHEBI:15378"/>
        <dbReference type="ChEBI" id="CHEBI:46911"/>
        <dbReference type="ChEBI" id="CHEBI:64479"/>
        <dbReference type="ChEBI" id="CHEBI:78827"/>
        <dbReference type="ChEBI" id="CHEBI:138482"/>
        <dbReference type="EC" id="2.3.2.30"/>
    </reaction>
    <physiologicalReaction direction="left-to-right" evidence="10">
        <dbReference type="Rhea" id="RHEA:20634"/>
    </physiologicalReaction>
</comment>
<keyword evidence="3 12" id="KW-0808">Transferase</keyword>
<dbReference type="STRING" id="61652.AXX16_0235"/>
<protein>
    <recommendedName>
        <fullName evidence="8">L-ornithine N(alpha)-acyltransferase</fullName>
        <ecNumber evidence="7">2.3.2.30</ecNumber>
    </recommendedName>
</protein>
<keyword evidence="2" id="KW-0444">Lipid biosynthesis</keyword>
<dbReference type="Pfam" id="PF01553">
    <property type="entry name" value="Acyltransferase"/>
    <property type="match status" value="1"/>
</dbReference>
<evidence type="ECO:0000256" key="4">
    <source>
        <dbReference type="ARBA" id="ARBA00023098"/>
    </source>
</evidence>
<dbReference type="AlphaFoldDB" id="A0A3S4GKB9"/>
<dbReference type="GO" id="GO:0006629">
    <property type="term" value="P:lipid metabolic process"/>
    <property type="evidence" value="ECO:0007669"/>
    <property type="project" value="UniProtKB-KW"/>
</dbReference>
<evidence type="ECO:0000256" key="9">
    <source>
        <dbReference type="ARBA" id="ARBA00045724"/>
    </source>
</evidence>
<dbReference type="InterPro" id="IPR016181">
    <property type="entry name" value="Acyl_CoA_acyltransferase"/>
</dbReference>
<accession>A0A3S4GKB9</accession>
<feature type="domain" description="Phospholipid/glycerol acyltransferase" evidence="11">
    <location>
        <begin position="77"/>
        <end position="194"/>
    </location>
</feature>
<comment type="similarity">
    <text evidence="6">Belongs to the acetyltransferase family. OlsB subfamily.</text>
</comment>
<dbReference type="PANTHER" id="PTHR37323:SF1">
    <property type="entry name" value="L-ORNITHINE N(ALPHA)-ACYLTRANSFERASE"/>
    <property type="match status" value="1"/>
</dbReference>
<comment type="pathway">
    <text evidence="1">Lipid metabolism.</text>
</comment>
<evidence type="ECO:0000256" key="3">
    <source>
        <dbReference type="ARBA" id="ARBA00022679"/>
    </source>
</evidence>
<sequence>MDTIGRVIEEFFPGRDISPRRRQLIKWVFGEEKIAPVLQKAKGKQGLDWVDSVVDALQLRFEAHSGDYDNIPSQGPLIVIANHPTVIDGLALMSTISRVRKDVKIIANHVLTFLFPAIKDISIGIRNMHGKMSHRQFKEMSDHLEKGGVLLICPAGRLAGLSLSGLRESAWHPGFIHLARRTQATLLPVHIRGINSVWYYMAALAWRPLSNLMIFREIARHQGSVLRMKICRPIAISALKVDKALEALAADCRAHLLNVGTGKPGLVSTLPALAVPEQRSLLANAVSRCEVLKTLGDGKQVYLYRHQGEAYSPILQELGRLREASFRAMEMGSGEKRDNDAYDLDYYHVILWDPQALEIAGAYRIVPAGEQIARRGVEGLYSYSLFHYTPPLTDDVAESFEVGRGFIQQQYQKTNALDALWKGIFCFSQRYPDYKNLLGVLTIPKSYSVSARRLIINFYQCYFSASHPDSLMMADRLFLDRESDSPFSGNDFRADWKRLNTLLDEAGHQLPWPFKQMARWFYLGGSMLVGFRDDQRFNSIAGLSICKLASLKKSYQSHYIKTA</sequence>
<keyword evidence="5 12" id="KW-0012">Acyltransferase</keyword>
<name>A0A3S4GKB9_SERRU</name>
<dbReference type="GO" id="GO:0043810">
    <property type="term" value="F:ornithine-acyl [acyl carrier protein] N-acyltransferase activity"/>
    <property type="evidence" value="ECO:0007669"/>
    <property type="project" value="UniProtKB-EC"/>
</dbReference>
<evidence type="ECO:0000256" key="2">
    <source>
        <dbReference type="ARBA" id="ARBA00022516"/>
    </source>
</evidence>
<dbReference type="EC" id="2.3.2.30" evidence="7"/>
<organism evidence="12 13">
    <name type="scientific">Serratia rubidaea</name>
    <name type="common">Serratia marinorubra</name>
    <dbReference type="NCBI Taxonomy" id="61652"/>
    <lineage>
        <taxon>Bacteria</taxon>
        <taxon>Pseudomonadati</taxon>
        <taxon>Pseudomonadota</taxon>
        <taxon>Gammaproteobacteria</taxon>
        <taxon>Enterobacterales</taxon>
        <taxon>Yersiniaceae</taxon>
        <taxon>Serratia</taxon>
    </lineage>
</organism>
<dbReference type="SMART" id="SM00563">
    <property type="entry name" value="PlsC"/>
    <property type="match status" value="1"/>
</dbReference>
<dbReference type="SUPFAM" id="SSF69593">
    <property type="entry name" value="Glycerol-3-phosphate (1)-acyltransferase"/>
    <property type="match status" value="1"/>
</dbReference>
<dbReference type="EMBL" id="LR134155">
    <property type="protein sequence ID" value="VEA71333.1"/>
    <property type="molecule type" value="Genomic_DNA"/>
</dbReference>
<reference evidence="12 13" key="1">
    <citation type="submission" date="2018-12" db="EMBL/GenBank/DDBJ databases">
        <authorList>
            <consortium name="Pathogen Informatics"/>
        </authorList>
    </citation>
    <scope>NUCLEOTIDE SEQUENCE [LARGE SCALE GENOMIC DNA]</scope>
    <source>
        <strain evidence="12 13">NCTC9419</strain>
    </source>
</reference>
<evidence type="ECO:0000256" key="8">
    <source>
        <dbReference type="ARBA" id="ARBA00039866"/>
    </source>
</evidence>
<dbReference type="Proteomes" id="UP000271603">
    <property type="component" value="Chromosome"/>
</dbReference>
<dbReference type="Pfam" id="PF13444">
    <property type="entry name" value="Acetyltransf_5"/>
    <property type="match status" value="1"/>
</dbReference>
<comment type="function">
    <text evidence="9">Catalyzes the first step in the biosynthesis of ornithine lipids, which are phosphorus-free membrane lipids. Catalyzes the 3-hydroxyacyl-acyl carrier protein-dependent acylation of ornithine to form lyso-ornithine lipid (LOL).</text>
</comment>
<evidence type="ECO:0000256" key="10">
    <source>
        <dbReference type="ARBA" id="ARBA00047785"/>
    </source>
</evidence>
<evidence type="ECO:0000256" key="5">
    <source>
        <dbReference type="ARBA" id="ARBA00023315"/>
    </source>
</evidence>
<evidence type="ECO:0000256" key="7">
    <source>
        <dbReference type="ARBA" id="ARBA00039058"/>
    </source>
</evidence>
<evidence type="ECO:0000313" key="13">
    <source>
        <dbReference type="Proteomes" id="UP000271603"/>
    </source>
</evidence>
<dbReference type="InterPro" id="IPR002123">
    <property type="entry name" value="Plipid/glycerol_acylTrfase"/>
</dbReference>
<evidence type="ECO:0000256" key="6">
    <source>
        <dbReference type="ARBA" id="ARBA00038095"/>
    </source>
</evidence>
<proteinExistence type="inferred from homology"/>
<dbReference type="InterPro" id="IPR052351">
    <property type="entry name" value="Ornithine_N-alpha-AT"/>
</dbReference>
<keyword evidence="4" id="KW-0443">Lipid metabolism</keyword>